<proteinExistence type="predicted"/>
<organism evidence="1 2">
    <name type="scientific">Wolfiporia cocos (strain MD-104)</name>
    <name type="common">Brown rot fungus</name>
    <dbReference type="NCBI Taxonomy" id="742152"/>
    <lineage>
        <taxon>Eukaryota</taxon>
        <taxon>Fungi</taxon>
        <taxon>Dikarya</taxon>
        <taxon>Basidiomycota</taxon>
        <taxon>Agaricomycotina</taxon>
        <taxon>Agaricomycetes</taxon>
        <taxon>Polyporales</taxon>
        <taxon>Phaeolaceae</taxon>
        <taxon>Wolfiporia</taxon>
    </lineage>
</organism>
<sequence length="88" mass="9917">MGVPELDDPVDPLRGKSLSRRPFIFNILTTLWAVWLLLVPCVNPPLYQGSILLLAYRIRHLTLRVTSISDRPIFESIIGISITSDEVS</sequence>
<protein>
    <submittedName>
        <fullName evidence="1">Uncharacterized protein</fullName>
    </submittedName>
</protein>
<keyword evidence="2" id="KW-1185">Reference proteome</keyword>
<dbReference type="Proteomes" id="UP000218811">
    <property type="component" value="Unassembled WGS sequence"/>
</dbReference>
<name>A0A2H3J3M8_WOLCO</name>
<evidence type="ECO:0000313" key="1">
    <source>
        <dbReference type="EMBL" id="PCH36842.1"/>
    </source>
</evidence>
<gene>
    <name evidence="1" type="ORF">WOLCODRAFT_28783</name>
</gene>
<evidence type="ECO:0000313" key="2">
    <source>
        <dbReference type="Proteomes" id="UP000218811"/>
    </source>
</evidence>
<dbReference type="EMBL" id="KB467898">
    <property type="protein sequence ID" value="PCH36842.1"/>
    <property type="molecule type" value="Genomic_DNA"/>
</dbReference>
<dbReference type="AlphaFoldDB" id="A0A2H3J3M8"/>
<accession>A0A2H3J3M8</accession>
<reference evidence="1 2" key="1">
    <citation type="journal article" date="2012" name="Science">
        <title>The Paleozoic origin of enzymatic lignin decomposition reconstructed from 31 fungal genomes.</title>
        <authorList>
            <person name="Floudas D."/>
            <person name="Binder M."/>
            <person name="Riley R."/>
            <person name="Barry K."/>
            <person name="Blanchette R.A."/>
            <person name="Henrissat B."/>
            <person name="Martinez A.T."/>
            <person name="Otillar R."/>
            <person name="Spatafora J.W."/>
            <person name="Yadav J.S."/>
            <person name="Aerts A."/>
            <person name="Benoit I."/>
            <person name="Boyd A."/>
            <person name="Carlson A."/>
            <person name="Copeland A."/>
            <person name="Coutinho P.M."/>
            <person name="de Vries R.P."/>
            <person name="Ferreira P."/>
            <person name="Findley K."/>
            <person name="Foster B."/>
            <person name="Gaskell J."/>
            <person name="Glotzer D."/>
            <person name="Gorecki P."/>
            <person name="Heitman J."/>
            <person name="Hesse C."/>
            <person name="Hori C."/>
            <person name="Igarashi K."/>
            <person name="Jurgens J.A."/>
            <person name="Kallen N."/>
            <person name="Kersten P."/>
            <person name="Kohler A."/>
            <person name="Kuees U."/>
            <person name="Kumar T.K.A."/>
            <person name="Kuo A."/>
            <person name="LaButti K."/>
            <person name="Larrondo L.F."/>
            <person name="Lindquist E."/>
            <person name="Ling A."/>
            <person name="Lombard V."/>
            <person name="Lucas S."/>
            <person name="Lundell T."/>
            <person name="Martin R."/>
            <person name="McLaughlin D.J."/>
            <person name="Morgenstern I."/>
            <person name="Morin E."/>
            <person name="Murat C."/>
            <person name="Nagy L.G."/>
            <person name="Nolan M."/>
            <person name="Ohm R.A."/>
            <person name="Patyshakuliyeva A."/>
            <person name="Rokas A."/>
            <person name="Ruiz-Duenas F.J."/>
            <person name="Sabat G."/>
            <person name="Salamov A."/>
            <person name="Samejima M."/>
            <person name="Schmutz J."/>
            <person name="Slot J.C."/>
            <person name="St John F."/>
            <person name="Stenlid J."/>
            <person name="Sun H."/>
            <person name="Sun S."/>
            <person name="Syed K."/>
            <person name="Tsang A."/>
            <person name="Wiebenga A."/>
            <person name="Young D."/>
            <person name="Pisabarro A."/>
            <person name="Eastwood D.C."/>
            <person name="Martin F."/>
            <person name="Cullen D."/>
            <person name="Grigoriev I.V."/>
            <person name="Hibbett D.S."/>
        </authorList>
    </citation>
    <scope>NUCLEOTIDE SEQUENCE [LARGE SCALE GENOMIC DNA]</scope>
    <source>
        <strain evidence="1 2">MD-104</strain>
    </source>
</reference>